<keyword evidence="2" id="KW-1185">Reference proteome</keyword>
<gene>
    <name evidence="1" type="ORF">AURDEDRAFT_175506</name>
</gene>
<accession>J0LET2</accession>
<evidence type="ECO:0000313" key="2">
    <source>
        <dbReference type="Proteomes" id="UP000006514"/>
    </source>
</evidence>
<sequence length="61" mass="6471">MSASGEILYSLLPGHDNDVLDAQRLFLFPSPRATAAAVPQKHADTPHVTFVPETLGARDAG</sequence>
<organism evidence="1 2">
    <name type="scientific">Auricularia subglabra (strain TFB-10046 / SS5)</name>
    <name type="common">White-rot fungus</name>
    <name type="synonym">Auricularia delicata (strain TFB10046)</name>
    <dbReference type="NCBI Taxonomy" id="717982"/>
    <lineage>
        <taxon>Eukaryota</taxon>
        <taxon>Fungi</taxon>
        <taxon>Dikarya</taxon>
        <taxon>Basidiomycota</taxon>
        <taxon>Agaricomycotina</taxon>
        <taxon>Agaricomycetes</taxon>
        <taxon>Auriculariales</taxon>
        <taxon>Auriculariaceae</taxon>
        <taxon>Auricularia</taxon>
    </lineage>
</organism>
<dbReference type="AlphaFoldDB" id="J0LET2"/>
<evidence type="ECO:0000313" key="1">
    <source>
        <dbReference type="EMBL" id="EJD35414.1"/>
    </source>
</evidence>
<reference evidence="2" key="1">
    <citation type="journal article" date="2012" name="Science">
        <title>The Paleozoic origin of enzymatic lignin decomposition reconstructed from 31 fungal genomes.</title>
        <authorList>
            <person name="Floudas D."/>
            <person name="Binder M."/>
            <person name="Riley R."/>
            <person name="Barry K."/>
            <person name="Blanchette R.A."/>
            <person name="Henrissat B."/>
            <person name="Martinez A.T."/>
            <person name="Otillar R."/>
            <person name="Spatafora J.W."/>
            <person name="Yadav J.S."/>
            <person name="Aerts A."/>
            <person name="Benoit I."/>
            <person name="Boyd A."/>
            <person name="Carlson A."/>
            <person name="Copeland A."/>
            <person name="Coutinho P.M."/>
            <person name="de Vries R.P."/>
            <person name="Ferreira P."/>
            <person name="Findley K."/>
            <person name="Foster B."/>
            <person name="Gaskell J."/>
            <person name="Glotzer D."/>
            <person name="Gorecki P."/>
            <person name="Heitman J."/>
            <person name="Hesse C."/>
            <person name="Hori C."/>
            <person name="Igarashi K."/>
            <person name="Jurgens J.A."/>
            <person name="Kallen N."/>
            <person name="Kersten P."/>
            <person name="Kohler A."/>
            <person name="Kuees U."/>
            <person name="Kumar T.K.A."/>
            <person name="Kuo A."/>
            <person name="LaButti K."/>
            <person name="Larrondo L.F."/>
            <person name="Lindquist E."/>
            <person name="Ling A."/>
            <person name="Lombard V."/>
            <person name="Lucas S."/>
            <person name="Lundell T."/>
            <person name="Martin R."/>
            <person name="McLaughlin D.J."/>
            <person name="Morgenstern I."/>
            <person name="Morin E."/>
            <person name="Murat C."/>
            <person name="Nagy L.G."/>
            <person name="Nolan M."/>
            <person name="Ohm R.A."/>
            <person name="Patyshakuliyeva A."/>
            <person name="Rokas A."/>
            <person name="Ruiz-Duenas F.J."/>
            <person name="Sabat G."/>
            <person name="Salamov A."/>
            <person name="Samejima M."/>
            <person name="Schmutz J."/>
            <person name="Slot J.C."/>
            <person name="St John F."/>
            <person name="Stenlid J."/>
            <person name="Sun H."/>
            <person name="Sun S."/>
            <person name="Syed K."/>
            <person name="Tsang A."/>
            <person name="Wiebenga A."/>
            <person name="Young D."/>
            <person name="Pisabarro A."/>
            <person name="Eastwood D.C."/>
            <person name="Martin F."/>
            <person name="Cullen D."/>
            <person name="Grigoriev I.V."/>
            <person name="Hibbett D.S."/>
        </authorList>
    </citation>
    <scope>NUCLEOTIDE SEQUENCE [LARGE SCALE GENOMIC DNA]</scope>
    <source>
        <strain evidence="2">TFB10046</strain>
    </source>
</reference>
<name>J0LET2_AURST</name>
<dbReference type="Proteomes" id="UP000006514">
    <property type="component" value="Unassembled WGS sequence"/>
</dbReference>
<proteinExistence type="predicted"/>
<dbReference type="EMBL" id="JH687891">
    <property type="protein sequence ID" value="EJD35414.1"/>
    <property type="molecule type" value="Genomic_DNA"/>
</dbReference>
<dbReference type="InParanoid" id="J0LET2"/>
<dbReference type="KEGG" id="adl:AURDEDRAFT_175506"/>
<protein>
    <submittedName>
        <fullName evidence="1">Uncharacterized protein</fullName>
    </submittedName>
</protein>